<dbReference type="Pfam" id="PF00842">
    <property type="entry name" value="Ala_racemase_C"/>
    <property type="match status" value="1"/>
</dbReference>
<dbReference type="EMBL" id="NHRY01000250">
    <property type="protein sequence ID" value="PPQ28034.1"/>
    <property type="molecule type" value="Genomic_DNA"/>
</dbReference>
<comment type="caution">
    <text evidence="12">The sequence shown here is derived from an EMBL/GenBank/DDBJ whole genome shotgun (WGS) entry which is preliminary data.</text>
</comment>
<dbReference type="EC" id="5.1.1.1" evidence="4 7"/>
<dbReference type="Proteomes" id="UP000239724">
    <property type="component" value="Unassembled WGS sequence"/>
</dbReference>
<keyword evidence="13" id="KW-1185">Reference proteome</keyword>
<evidence type="ECO:0000256" key="5">
    <source>
        <dbReference type="ARBA" id="ARBA00022898"/>
    </source>
</evidence>
<dbReference type="SMART" id="SM01005">
    <property type="entry name" value="Ala_racemase_C"/>
    <property type="match status" value="1"/>
</dbReference>
<feature type="active site" description="Proton acceptor; specific for D-alanine" evidence="7">
    <location>
        <position position="38"/>
    </location>
</feature>
<proteinExistence type="inferred from homology"/>
<dbReference type="SUPFAM" id="SSF50621">
    <property type="entry name" value="Alanine racemase C-terminal domain-like"/>
    <property type="match status" value="1"/>
</dbReference>
<dbReference type="InterPro" id="IPR029066">
    <property type="entry name" value="PLP-binding_barrel"/>
</dbReference>
<dbReference type="InterPro" id="IPR001608">
    <property type="entry name" value="Ala_racemase_N"/>
</dbReference>
<dbReference type="RefSeq" id="WP_104521649.1">
    <property type="nucleotide sequence ID" value="NZ_NHRY01000250.1"/>
</dbReference>
<evidence type="ECO:0000313" key="13">
    <source>
        <dbReference type="Proteomes" id="UP000239724"/>
    </source>
</evidence>
<evidence type="ECO:0000256" key="4">
    <source>
        <dbReference type="ARBA" id="ARBA00013089"/>
    </source>
</evidence>
<feature type="modified residue" description="N6-(pyridoxal phosphate)lysine" evidence="7 8">
    <location>
        <position position="38"/>
    </location>
</feature>
<dbReference type="GO" id="GO:0005829">
    <property type="term" value="C:cytosol"/>
    <property type="evidence" value="ECO:0007669"/>
    <property type="project" value="TreeGrafter"/>
</dbReference>
<comment type="function">
    <text evidence="7">Catalyzes the interconversion of L-alanine and D-alanine. May also act on other amino acids.</text>
</comment>
<evidence type="ECO:0000256" key="10">
    <source>
        <dbReference type="SAM" id="MobiDB-lite"/>
    </source>
</evidence>
<dbReference type="PANTHER" id="PTHR30511:SF0">
    <property type="entry name" value="ALANINE RACEMASE, CATABOLIC-RELATED"/>
    <property type="match status" value="1"/>
</dbReference>
<evidence type="ECO:0000256" key="3">
    <source>
        <dbReference type="ARBA" id="ARBA00007880"/>
    </source>
</evidence>
<feature type="region of interest" description="Disordered" evidence="10">
    <location>
        <begin position="121"/>
        <end position="141"/>
    </location>
</feature>
<organism evidence="12 13">
    <name type="scientific">Rhodopila globiformis</name>
    <name type="common">Rhodopseudomonas globiformis</name>
    <dbReference type="NCBI Taxonomy" id="1071"/>
    <lineage>
        <taxon>Bacteria</taxon>
        <taxon>Pseudomonadati</taxon>
        <taxon>Pseudomonadota</taxon>
        <taxon>Alphaproteobacteria</taxon>
        <taxon>Acetobacterales</taxon>
        <taxon>Acetobacteraceae</taxon>
        <taxon>Rhodopila</taxon>
    </lineage>
</organism>
<keyword evidence="6 7" id="KW-0413">Isomerase</keyword>
<dbReference type="HAMAP" id="MF_01201">
    <property type="entry name" value="Ala_racemase"/>
    <property type="match status" value="1"/>
</dbReference>
<feature type="domain" description="Alanine racemase C-terminal" evidence="11">
    <location>
        <begin position="269"/>
        <end position="393"/>
    </location>
</feature>
<dbReference type="GO" id="GO:0030632">
    <property type="term" value="P:D-alanine biosynthetic process"/>
    <property type="evidence" value="ECO:0007669"/>
    <property type="project" value="UniProtKB-UniRule"/>
</dbReference>
<dbReference type="GO" id="GO:0030170">
    <property type="term" value="F:pyridoxal phosphate binding"/>
    <property type="evidence" value="ECO:0007669"/>
    <property type="project" value="UniProtKB-UniRule"/>
</dbReference>
<dbReference type="InterPro" id="IPR020622">
    <property type="entry name" value="Ala_racemase_pyridoxalP-BS"/>
</dbReference>
<dbReference type="SUPFAM" id="SSF51419">
    <property type="entry name" value="PLP-binding barrel"/>
    <property type="match status" value="1"/>
</dbReference>
<dbReference type="Gene3D" id="2.40.37.10">
    <property type="entry name" value="Lyase, Ornithine Decarboxylase, Chain A, domain 1"/>
    <property type="match status" value="1"/>
</dbReference>
<dbReference type="Pfam" id="PF01168">
    <property type="entry name" value="Ala_racemase_N"/>
    <property type="match status" value="1"/>
</dbReference>
<dbReference type="Gene3D" id="3.20.20.10">
    <property type="entry name" value="Alanine racemase"/>
    <property type="match status" value="1"/>
</dbReference>
<dbReference type="CDD" id="cd00430">
    <property type="entry name" value="PLPDE_III_AR"/>
    <property type="match status" value="1"/>
</dbReference>
<accession>A0A2S6N089</accession>
<comment type="catalytic activity">
    <reaction evidence="1 7">
        <text>L-alanine = D-alanine</text>
        <dbReference type="Rhea" id="RHEA:20249"/>
        <dbReference type="ChEBI" id="CHEBI:57416"/>
        <dbReference type="ChEBI" id="CHEBI:57972"/>
        <dbReference type="EC" id="5.1.1.1"/>
    </reaction>
</comment>
<dbReference type="OrthoDB" id="9813814at2"/>
<dbReference type="InterPro" id="IPR000821">
    <property type="entry name" value="Ala_racemase"/>
</dbReference>
<dbReference type="AlphaFoldDB" id="A0A2S6N089"/>
<dbReference type="GO" id="GO:0008784">
    <property type="term" value="F:alanine racemase activity"/>
    <property type="evidence" value="ECO:0007669"/>
    <property type="project" value="UniProtKB-UniRule"/>
</dbReference>
<comment type="pathway">
    <text evidence="7">Amino-acid biosynthesis; D-alanine biosynthesis; D-alanine from L-alanine: step 1/1.</text>
</comment>
<evidence type="ECO:0000256" key="6">
    <source>
        <dbReference type="ARBA" id="ARBA00023235"/>
    </source>
</evidence>
<dbReference type="PANTHER" id="PTHR30511">
    <property type="entry name" value="ALANINE RACEMASE"/>
    <property type="match status" value="1"/>
</dbReference>
<name>A0A2S6N089_RHOGL</name>
<reference evidence="12 13" key="1">
    <citation type="journal article" date="2018" name="Arch. Microbiol.">
        <title>New insights into the metabolic potential of the phototrophic purple bacterium Rhodopila globiformis DSM 161(T) from its draft genome sequence and evidence for a vanadium-dependent nitrogenase.</title>
        <authorList>
            <person name="Imhoff J.F."/>
            <person name="Rahn T."/>
            <person name="Kunzel S."/>
            <person name="Neulinger S.C."/>
        </authorList>
    </citation>
    <scope>NUCLEOTIDE SEQUENCE [LARGE SCALE GENOMIC DNA]</scope>
    <source>
        <strain evidence="12 13">DSM 161</strain>
    </source>
</reference>
<comment type="cofactor">
    <cofactor evidence="2 7 8">
        <name>pyridoxal 5'-phosphate</name>
        <dbReference type="ChEBI" id="CHEBI:597326"/>
    </cofactor>
</comment>
<gene>
    <name evidence="12" type="ORF">CCS01_25545</name>
</gene>
<feature type="binding site" evidence="7 9">
    <location>
        <position position="168"/>
    </location>
    <ligand>
        <name>substrate</name>
    </ligand>
</feature>
<dbReference type="UniPathway" id="UPA00042">
    <property type="reaction ID" value="UER00497"/>
</dbReference>
<evidence type="ECO:0000256" key="9">
    <source>
        <dbReference type="PIRSR" id="PIRSR600821-52"/>
    </source>
</evidence>
<evidence type="ECO:0000259" key="11">
    <source>
        <dbReference type="SMART" id="SM01005"/>
    </source>
</evidence>
<dbReference type="InterPro" id="IPR009006">
    <property type="entry name" value="Ala_racemase/Decarboxylase_C"/>
</dbReference>
<evidence type="ECO:0000313" key="12">
    <source>
        <dbReference type="EMBL" id="PPQ28034.1"/>
    </source>
</evidence>
<evidence type="ECO:0000256" key="8">
    <source>
        <dbReference type="PIRSR" id="PIRSR600821-50"/>
    </source>
</evidence>
<keyword evidence="5 7" id="KW-0663">Pyridoxal phosphate</keyword>
<evidence type="ECO:0000256" key="7">
    <source>
        <dbReference type="HAMAP-Rule" id="MF_01201"/>
    </source>
</evidence>
<sequence length="395" mass="41719">MPADTAHAVLDIDLAAVVANWRSLAARHPSGRVAGVIKADAYGLGARPVAAALYEAGCRHFFVAYLEEALEVRDLLPGAMIAVLNGPIPGTEATYVANDLTPVLCSLDDIDRWRRVAAERAPSPRHGRACPGHPRVNGGGRMAGTRPAMTRGRGPHPAILHVDTGMSRLGLDAEAMAALAADPGRLNGVAIRYVMSHLIASEVADDPLNQLQRRRLAEARAMLPPAPLSLANSSGIFLGSEFASDLARPGAALYGINPTPGWPNPMQSVVRLHVRVLAVRQVPAGATVGYNATWTAARPTRIATAALGYADGYHRSLSGRASACFDGTPVPLVGRISMDLTTFDVTDHPAVQPGCWLEVLGPHLSPDDVAAAAGTNGYEVLTSLGRRFQRVYRTA</sequence>
<comment type="similarity">
    <text evidence="3 7">Belongs to the alanine racemase family.</text>
</comment>
<evidence type="ECO:0000256" key="1">
    <source>
        <dbReference type="ARBA" id="ARBA00000316"/>
    </source>
</evidence>
<dbReference type="PROSITE" id="PS00395">
    <property type="entry name" value="ALANINE_RACEMASE"/>
    <property type="match status" value="1"/>
</dbReference>
<dbReference type="PRINTS" id="PR00992">
    <property type="entry name" value="ALARACEMASE"/>
</dbReference>
<feature type="binding site" evidence="7 9">
    <location>
        <position position="338"/>
    </location>
    <ligand>
        <name>substrate</name>
    </ligand>
</feature>
<feature type="active site" description="Proton acceptor; specific for L-alanine" evidence="7">
    <location>
        <position position="290"/>
    </location>
</feature>
<evidence type="ECO:0000256" key="2">
    <source>
        <dbReference type="ARBA" id="ARBA00001933"/>
    </source>
</evidence>
<protein>
    <recommendedName>
        <fullName evidence="4 7">Alanine racemase</fullName>
        <ecNumber evidence="4 7">5.1.1.1</ecNumber>
    </recommendedName>
</protein>
<dbReference type="InterPro" id="IPR011079">
    <property type="entry name" value="Ala_racemase_C"/>
</dbReference>